<organism evidence="2 3">
    <name type="scientific">Rhizoctonia solani</name>
    <dbReference type="NCBI Taxonomy" id="456999"/>
    <lineage>
        <taxon>Eukaryota</taxon>
        <taxon>Fungi</taxon>
        <taxon>Dikarya</taxon>
        <taxon>Basidiomycota</taxon>
        <taxon>Agaricomycotina</taxon>
        <taxon>Agaricomycetes</taxon>
        <taxon>Cantharellales</taxon>
        <taxon>Ceratobasidiaceae</taxon>
        <taxon>Rhizoctonia</taxon>
    </lineage>
</organism>
<evidence type="ECO:0000313" key="2">
    <source>
        <dbReference type="EMBL" id="CAE6515361.1"/>
    </source>
</evidence>
<feature type="compositionally biased region" description="Basic and acidic residues" evidence="1">
    <location>
        <begin position="310"/>
        <end position="326"/>
    </location>
</feature>
<dbReference type="EMBL" id="CAJMWY010004034">
    <property type="protein sequence ID" value="CAE6515361.1"/>
    <property type="molecule type" value="Genomic_DNA"/>
</dbReference>
<dbReference type="Proteomes" id="UP000663861">
    <property type="component" value="Unassembled WGS sequence"/>
</dbReference>
<proteinExistence type="predicted"/>
<comment type="caution">
    <text evidence="2">The sequence shown here is derived from an EMBL/GenBank/DDBJ whole genome shotgun (WGS) entry which is preliminary data.</text>
</comment>
<reference evidence="2" key="1">
    <citation type="submission" date="2021-01" db="EMBL/GenBank/DDBJ databases">
        <authorList>
            <person name="Kaushik A."/>
        </authorList>
    </citation>
    <scope>NUCLEOTIDE SEQUENCE</scope>
    <source>
        <strain evidence="2">AG4-RS23</strain>
    </source>
</reference>
<feature type="region of interest" description="Disordered" evidence="1">
    <location>
        <begin position="1"/>
        <end position="20"/>
    </location>
</feature>
<name>A0A8H3HBF4_9AGAM</name>
<gene>
    <name evidence="2" type="ORF">RDB_LOCUS144744</name>
</gene>
<feature type="compositionally biased region" description="Polar residues" evidence="1">
    <location>
        <begin position="358"/>
        <end position="371"/>
    </location>
</feature>
<sequence>MGRTKKQKAAAAKDEPGPDDHTFLAVFFPVGRSGAKLARDDDPDDMRAAQRIGRWMHEAGLPIRKLFSRKSEEHIIVEVRKEVAEDVINSKLGAYKWVDTIADPSRIPDDYKDCETTVLRARVRSHDAIEKMGGMVYFPVEPIIPTGPRSESQFRNPFPKPKRVGYREPSTFSIIKYYPLPVEFTVVEDDDTQPDVKPDIKPDVRQDIKPNVNPSANADVKPDIKPDVSQEPARAPNSTEAVPETNSKPEADVKPKAEELPLCPNFDMNPSAEERLERERRAIKSEGQAEEAKPKVEELIRPNWDMNPSTEERLERERLESKREEPIVPNWDMNPSAEERIERERRRLKLEEQDRPEQSGNLGPSAEQNGTPAGPTDTPSRESEISPRVKTEPQQLTVLQKRPVDDSNRQEREVKRERLS</sequence>
<feature type="compositionally biased region" description="Basic and acidic residues" evidence="1">
    <location>
        <begin position="379"/>
        <end position="391"/>
    </location>
</feature>
<evidence type="ECO:0000313" key="3">
    <source>
        <dbReference type="Proteomes" id="UP000663861"/>
    </source>
</evidence>
<feature type="compositionally biased region" description="Basic and acidic residues" evidence="1">
    <location>
        <begin position="11"/>
        <end position="20"/>
    </location>
</feature>
<feature type="compositionally biased region" description="Basic and acidic residues" evidence="1">
    <location>
        <begin position="337"/>
        <end position="357"/>
    </location>
</feature>
<feature type="compositionally biased region" description="Basic and acidic residues" evidence="1">
    <location>
        <begin position="402"/>
        <end position="420"/>
    </location>
</feature>
<feature type="region of interest" description="Disordered" evidence="1">
    <location>
        <begin position="189"/>
        <end position="420"/>
    </location>
</feature>
<feature type="compositionally biased region" description="Basic and acidic residues" evidence="1">
    <location>
        <begin position="290"/>
        <end position="300"/>
    </location>
</feature>
<dbReference type="AlphaFoldDB" id="A0A8H3HBF4"/>
<feature type="compositionally biased region" description="Polar residues" evidence="1">
    <location>
        <begin position="236"/>
        <end position="246"/>
    </location>
</feature>
<protein>
    <submittedName>
        <fullName evidence="2">Uncharacterized protein</fullName>
    </submittedName>
</protein>
<feature type="compositionally biased region" description="Basic and acidic residues" evidence="1">
    <location>
        <begin position="272"/>
        <end position="284"/>
    </location>
</feature>
<feature type="compositionally biased region" description="Basic and acidic residues" evidence="1">
    <location>
        <begin position="194"/>
        <end position="208"/>
    </location>
</feature>
<feature type="compositionally biased region" description="Basic and acidic residues" evidence="1">
    <location>
        <begin position="247"/>
        <end position="259"/>
    </location>
</feature>
<evidence type="ECO:0000256" key="1">
    <source>
        <dbReference type="SAM" id="MobiDB-lite"/>
    </source>
</evidence>
<accession>A0A8H3HBF4</accession>